<accession>A0A5J4Q5F2</accession>
<name>A0A5J4Q5F2_9EUKA</name>
<feature type="region of interest" description="Disordered" evidence="1">
    <location>
        <begin position="173"/>
        <end position="205"/>
    </location>
</feature>
<dbReference type="EMBL" id="SNRW01047143">
    <property type="protein sequence ID" value="KAA6316094.1"/>
    <property type="molecule type" value="Genomic_DNA"/>
</dbReference>
<gene>
    <name evidence="2" type="ORF">EZS28_055311</name>
</gene>
<organism evidence="2 3">
    <name type="scientific">Streblomastix strix</name>
    <dbReference type="NCBI Taxonomy" id="222440"/>
    <lineage>
        <taxon>Eukaryota</taxon>
        <taxon>Metamonada</taxon>
        <taxon>Preaxostyla</taxon>
        <taxon>Oxymonadida</taxon>
        <taxon>Streblomastigidae</taxon>
        <taxon>Streblomastix</taxon>
    </lineage>
</organism>
<evidence type="ECO:0000313" key="2">
    <source>
        <dbReference type="EMBL" id="KAA6316094.1"/>
    </source>
</evidence>
<evidence type="ECO:0000256" key="1">
    <source>
        <dbReference type="SAM" id="MobiDB-lite"/>
    </source>
</evidence>
<dbReference type="Proteomes" id="UP000324800">
    <property type="component" value="Unassembled WGS sequence"/>
</dbReference>
<proteinExistence type="predicted"/>
<dbReference type="AlphaFoldDB" id="A0A5J4Q5F2"/>
<feature type="non-terminal residue" evidence="2">
    <location>
        <position position="205"/>
    </location>
</feature>
<feature type="compositionally biased region" description="Polar residues" evidence="1">
    <location>
        <begin position="189"/>
        <end position="205"/>
    </location>
</feature>
<dbReference type="OrthoDB" id="9950135at2759"/>
<evidence type="ECO:0000313" key="3">
    <source>
        <dbReference type="Proteomes" id="UP000324800"/>
    </source>
</evidence>
<feature type="non-terminal residue" evidence="2">
    <location>
        <position position="1"/>
    </location>
</feature>
<comment type="caution">
    <text evidence="2">The sequence shown here is derived from an EMBL/GenBank/DDBJ whole genome shotgun (WGS) entry which is preliminary data.</text>
</comment>
<reference evidence="2 3" key="1">
    <citation type="submission" date="2019-03" db="EMBL/GenBank/DDBJ databases">
        <title>Single cell metagenomics reveals metabolic interactions within the superorganism composed of flagellate Streblomastix strix and complex community of Bacteroidetes bacteria on its surface.</title>
        <authorList>
            <person name="Treitli S.C."/>
            <person name="Kolisko M."/>
            <person name="Husnik F."/>
            <person name="Keeling P."/>
            <person name="Hampl V."/>
        </authorList>
    </citation>
    <scope>NUCLEOTIDE SEQUENCE [LARGE SCALE GENOMIC DNA]</scope>
    <source>
        <strain evidence="2">ST1C</strain>
    </source>
</reference>
<protein>
    <submittedName>
        <fullName evidence="2">Uncharacterized protein</fullName>
    </submittedName>
</protein>
<sequence length="205" mass="23176">NQLRRFIGLTERHFPIKVKYLSSIIGKLNFQSPGKRCLSLLKANGLSKNESTEKQGMEREYYSTQIDPLGALLMAGSDSEELRDDIRKEDSRGSDGIRRILEGLGSDSGTKNRRYFSPTWRMEQGTEEMDNQQEGDGSHILRSIPLRISLQRAANQIYPHSASQLYRSIRFSKTKGRINSSSRSEENSQAMSTTENTTIDSTYSG</sequence>